<evidence type="ECO:0000256" key="3">
    <source>
        <dbReference type="ARBA" id="ARBA00022801"/>
    </source>
</evidence>
<dbReference type="EMBL" id="NVUK01000053">
    <property type="protein sequence ID" value="PCI75222.1"/>
    <property type="molecule type" value="Genomic_DNA"/>
</dbReference>
<dbReference type="Pfam" id="PF00595">
    <property type="entry name" value="PDZ"/>
    <property type="match status" value="1"/>
</dbReference>
<dbReference type="NCBIfam" id="TIGR00225">
    <property type="entry name" value="prc"/>
    <property type="match status" value="1"/>
</dbReference>
<dbReference type="SUPFAM" id="SSF50156">
    <property type="entry name" value="PDZ domain-like"/>
    <property type="match status" value="1"/>
</dbReference>
<dbReference type="Pfam" id="PF03572">
    <property type="entry name" value="Peptidase_S41"/>
    <property type="match status" value="1"/>
</dbReference>
<accession>A0A2A4WXP1</accession>
<dbReference type="CDD" id="cd06782">
    <property type="entry name" value="cpPDZ_CPP-like"/>
    <property type="match status" value="1"/>
</dbReference>
<comment type="caution">
    <text evidence="7">The sequence shown here is derived from an EMBL/GenBank/DDBJ whole genome shotgun (WGS) entry which is preliminary data.</text>
</comment>
<keyword evidence="2 5" id="KW-0645">Protease</keyword>
<gene>
    <name evidence="7" type="ORF">COB21_05920</name>
</gene>
<dbReference type="AlphaFoldDB" id="A0A2A4WXP1"/>
<dbReference type="Gene3D" id="3.90.226.10">
    <property type="entry name" value="2-enoyl-CoA Hydratase, Chain A, domain 1"/>
    <property type="match status" value="1"/>
</dbReference>
<reference evidence="8" key="1">
    <citation type="submission" date="2017-08" db="EMBL/GenBank/DDBJ databases">
        <title>A dynamic microbial community with high functional redundancy inhabits the cold, oxic subseafloor aquifer.</title>
        <authorList>
            <person name="Tully B.J."/>
            <person name="Wheat C.G."/>
            <person name="Glazer B.T."/>
            <person name="Huber J.A."/>
        </authorList>
    </citation>
    <scope>NUCLEOTIDE SEQUENCE [LARGE SCALE GENOMIC DNA]</scope>
</reference>
<comment type="similarity">
    <text evidence="1 5">Belongs to the peptidase S41A family.</text>
</comment>
<dbReference type="SMART" id="SM00245">
    <property type="entry name" value="TSPc"/>
    <property type="match status" value="1"/>
</dbReference>
<organism evidence="7 8">
    <name type="scientific">Aerophobetes bacterium</name>
    <dbReference type="NCBI Taxonomy" id="2030807"/>
    <lineage>
        <taxon>Bacteria</taxon>
        <taxon>Candidatus Aerophobota</taxon>
    </lineage>
</organism>
<evidence type="ECO:0000256" key="2">
    <source>
        <dbReference type="ARBA" id="ARBA00022670"/>
    </source>
</evidence>
<dbReference type="InterPro" id="IPR004447">
    <property type="entry name" value="Peptidase_S41A"/>
</dbReference>
<proteinExistence type="inferred from homology"/>
<name>A0A2A4WXP1_UNCAE</name>
<evidence type="ECO:0000256" key="5">
    <source>
        <dbReference type="RuleBase" id="RU004404"/>
    </source>
</evidence>
<dbReference type="PROSITE" id="PS50106">
    <property type="entry name" value="PDZ"/>
    <property type="match status" value="1"/>
</dbReference>
<sequence>MNKIKFFLTFFTVFATFSQGECSERITLKDVRPLTEQLFEMHVTESFMSRELTRRSLSLMIERFDPRNEYLLAEEKSPYTQAQGDRLKKALLDYQCGEYTLYIEASNAIEKGIIRHRKIRKTVKKHVINNYQAFLDAPAKKMDNPLENENQIRDKIENSYIGLIQQKLKERKKDHFSKSVVASIIAFQEMNRVEFEENYLGAGGRSFLPTLLVKTFAKSMDAHSDYYSHEEAAQFRSSLNKELCGVGVVFKRDFDGVYIAGVIQGSPAGDSGKVREGDKLIAVDGHNIQNMYFKNVMRLMKGKKGESVTLTLQGKGKTAVKSAVMKRRPIVLHSERVSSHYVPFANGGIGVIDLPGFYSNGADISVAGDLKKEIKALKSRGNLLGIVIDMRENSGGFLDQAVKVCKCFMPRGLVAIAKYKNNKVRFMNHVGNKPLYEGPIIILTSKASASAAEIVSQTLQDYGLAIIVGDKRSFGKGSMQTQTITDEKAKHFFKVTVGRYYTASGRSPQVVGVRSDIVVNSHYFPYKMGEKHLMHALSADVLTQDAFDQLHQKVSMGSWRLNSSHATQVVPYLRPKMSQLRKRLITLKSNSEKRLKKNKNFQYFLKVGNKNSEESPPRFGLKDLQMKEAEAIIKDLVTIQQL</sequence>
<dbReference type="GO" id="GO:0030288">
    <property type="term" value="C:outer membrane-bounded periplasmic space"/>
    <property type="evidence" value="ECO:0007669"/>
    <property type="project" value="TreeGrafter"/>
</dbReference>
<dbReference type="GO" id="GO:0006508">
    <property type="term" value="P:proteolysis"/>
    <property type="evidence" value="ECO:0007669"/>
    <property type="project" value="UniProtKB-KW"/>
</dbReference>
<dbReference type="GO" id="GO:0004175">
    <property type="term" value="F:endopeptidase activity"/>
    <property type="evidence" value="ECO:0007669"/>
    <property type="project" value="TreeGrafter"/>
</dbReference>
<keyword evidence="3 5" id="KW-0378">Hydrolase</keyword>
<dbReference type="InterPro" id="IPR001478">
    <property type="entry name" value="PDZ"/>
</dbReference>
<dbReference type="SMART" id="SM00228">
    <property type="entry name" value="PDZ"/>
    <property type="match status" value="1"/>
</dbReference>
<dbReference type="InterPro" id="IPR036034">
    <property type="entry name" value="PDZ_sf"/>
</dbReference>
<protein>
    <recommendedName>
        <fullName evidence="6">PDZ domain-containing protein</fullName>
    </recommendedName>
</protein>
<dbReference type="PANTHER" id="PTHR32060">
    <property type="entry name" value="TAIL-SPECIFIC PROTEASE"/>
    <property type="match status" value="1"/>
</dbReference>
<dbReference type="InterPro" id="IPR040573">
    <property type="entry name" value="TSP_N"/>
</dbReference>
<dbReference type="CDD" id="cd07560">
    <property type="entry name" value="Peptidase_S41_CPP"/>
    <property type="match status" value="1"/>
</dbReference>
<dbReference type="Gene3D" id="2.30.42.10">
    <property type="match status" value="1"/>
</dbReference>
<dbReference type="Proteomes" id="UP000218775">
    <property type="component" value="Unassembled WGS sequence"/>
</dbReference>
<evidence type="ECO:0000313" key="7">
    <source>
        <dbReference type="EMBL" id="PCI75222.1"/>
    </source>
</evidence>
<evidence type="ECO:0000256" key="4">
    <source>
        <dbReference type="ARBA" id="ARBA00022825"/>
    </source>
</evidence>
<dbReference type="GO" id="GO:0007165">
    <property type="term" value="P:signal transduction"/>
    <property type="evidence" value="ECO:0007669"/>
    <property type="project" value="TreeGrafter"/>
</dbReference>
<evidence type="ECO:0000256" key="1">
    <source>
        <dbReference type="ARBA" id="ARBA00009179"/>
    </source>
</evidence>
<feature type="domain" description="PDZ" evidence="6">
    <location>
        <begin position="236"/>
        <end position="315"/>
    </location>
</feature>
<dbReference type="Pfam" id="PF17804">
    <property type="entry name" value="TSP_NTD"/>
    <property type="match status" value="1"/>
</dbReference>
<dbReference type="GO" id="GO:0008236">
    <property type="term" value="F:serine-type peptidase activity"/>
    <property type="evidence" value="ECO:0007669"/>
    <property type="project" value="UniProtKB-KW"/>
</dbReference>
<dbReference type="PANTHER" id="PTHR32060:SF30">
    <property type="entry name" value="CARBOXY-TERMINAL PROCESSING PROTEASE CTPA"/>
    <property type="match status" value="1"/>
</dbReference>
<dbReference type="InterPro" id="IPR029045">
    <property type="entry name" value="ClpP/crotonase-like_dom_sf"/>
</dbReference>
<dbReference type="InterPro" id="IPR005151">
    <property type="entry name" value="Tail-specific_protease"/>
</dbReference>
<dbReference type="SUPFAM" id="SSF52096">
    <property type="entry name" value="ClpP/crotonase"/>
    <property type="match status" value="1"/>
</dbReference>
<evidence type="ECO:0000313" key="8">
    <source>
        <dbReference type="Proteomes" id="UP000218775"/>
    </source>
</evidence>
<keyword evidence="4 5" id="KW-0720">Serine protease</keyword>
<evidence type="ECO:0000259" key="6">
    <source>
        <dbReference type="PROSITE" id="PS50106"/>
    </source>
</evidence>